<dbReference type="Gene3D" id="3.10.129.10">
    <property type="entry name" value="Hotdog Thioesterase"/>
    <property type="match status" value="1"/>
</dbReference>
<dbReference type="Pfam" id="PF22818">
    <property type="entry name" value="ApeI-like"/>
    <property type="match status" value="1"/>
</dbReference>
<dbReference type="Gene3D" id="3.40.50.12780">
    <property type="entry name" value="N-terminal domain of ligase-like"/>
    <property type="match status" value="1"/>
</dbReference>
<keyword evidence="4" id="KW-1185">Reference proteome</keyword>
<dbReference type="PANTHER" id="PTHR45398">
    <property type="match status" value="1"/>
</dbReference>
<dbReference type="SUPFAM" id="SSF56801">
    <property type="entry name" value="Acetyl-CoA synthetase-like"/>
    <property type="match status" value="1"/>
</dbReference>
<sequence length="582" mass="65204">MTDTVQLPSAWRQVSLEAAFGWHLLPTPEAVTWQTFHGRIGAWQVLLGSLGEPGSNWLLHEHDPLEFAAALVAIWERGDCAWLPGDDRPGSLAPLASRTRARLGDIEQGYRPGMSHPPCWGEDFSPQRIALSLYTSGSTGQPQRIDKTFAQLQAELTMHADFWPLENRLVISQVSHQHIYGLLFAILRPLFEHAPIALTPCRYPERLNAILTHLSSSRTVRPSTAVLISAPPPLERLPTHLTWHDAARSLHRVHSSGAPLTTAASQHAFQLLNTPIQEIYGSSETGGIAWRDQQMEEVWCPFPGVEVHKDDTGLLYLRSPFLASNGWERQADRLRMVENGRFQLLGRADRIAKVGGKRLSLTAMDQSLATHPKVVFARTVELPDRRHRLGVIVQPTSDSLPHDHNARHALIGSLRAHLSSTYPSTVVPRYWRFVDDWPSNSQGKLTAPLIVRLFRDLDDTRLPRWLGSRFSSADHCDIQLEIPERLRYLRGHFPGNPVVPGVVIIQWVIALAHEEGLATGTFQRMERVRFMQLLLPGDRASLSLDKAETPSGLRLTFTLSGERGRHANGQIYLTPLEPGDDE</sequence>
<feature type="domain" description="ApeI dehydratase-like" evidence="2">
    <location>
        <begin position="472"/>
        <end position="569"/>
    </location>
</feature>
<protein>
    <submittedName>
        <fullName evidence="3">Acyl-coenzyme A synthetase/AMP-(Fatty) acid ligase</fullName>
    </submittedName>
</protein>
<dbReference type="STRING" id="574349.SAMN05443545_101484"/>
<dbReference type="Gene3D" id="3.30.300.30">
    <property type="match status" value="1"/>
</dbReference>
<evidence type="ECO:0000313" key="4">
    <source>
        <dbReference type="Proteomes" id="UP000198500"/>
    </source>
</evidence>
<gene>
    <name evidence="3" type="ORF">SAMN05443545_101484</name>
</gene>
<dbReference type="RefSeq" id="WP_175529742.1">
    <property type="nucleotide sequence ID" value="NZ_BMXH01000001.1"/>
</dbReference>
<evidence type="ECO:0000313" key="3">
    <source>
        <dbReference type="EMBL" id="SDW27163.1"/>
    </source>
</evidence>
<evidence type="ECO:0000259" key="1">
    <source>
        <dbReference type="Pfam" id="PF00501"/>
    </source>
</evidence>
<dbReference type="Proteomes" id="UP000198500">
    <property type="component" value="Unassembled WGS sequence"/>
</dbReference>
<dbReference type="SUPFAM" id="SSF54637">
    <property type="entry name" value="Thioesterase/thiol ester dehydrase-isomerase"/>
    <property type="match status" value="1"/>
</dbReference>
<dbReference type="InterPro" id="IPR045851">
    <property type="entry name" value="AMP-bd_C_sf"/>
</dbReference>
<dbReference type="PANTHER" id="PTHR45398:SF1">
    <property type="entry name" value="ENZYME, PUTATIVE (JCVI)-RELATED"/>
    <property type="match status" value="1"/>
</dbReference>
<dbReference type="InterPro" id="IPR000873">
    <property type="entry name" value="AMP-dep_synth/lig_dom"/>
</dbReference>
<dbReference type="InterPro" id="IPR029069">
    <property type="entry name" value="HotDog_dom_sf"/>
</dbReference>
<reference evidence="3 4" key="1">
    <citation type="submission" date="2016-10" db="EMBL/GenBank/DDBJ databases">
        <authorList>
            <person name="de Groot N.N."/>
        </authorList>
    </citation>
    <scope>NUCLEOTIDE SEQUENCE [LARGE SCALE GENOMIC DNA]</scope>
    <source>
        <strain evidence="3 4">DSM 19219</strain>
    </source>
</reference>
<dbReference type="InterPro" id="IPR042099">
    <property type="entry name" value="ANL_N_sf"/>
</dbReference>
<dbReference type="AlphaFoldDB" id="A0A1H2S6D7"/>
<organism evidence="3 4">
    <name type="scientific">Aidingimonas halophila</name>
    <dbReference type="NCBI Taxonomy" id="574349"/>
    <lineage>
        <taxon>Bacteria</taxon>
        <taxon>Pseudomonadati</taxon>
        <taxon>Pseudomonadota</taxon>
        <taxon>Gammaproteobacteria</taxon>
        <taxon>Oceanospirillales</taxon>
        <taxon>Halomonadaceae</taxon>
        <taxon>Aidingimonas</taxon>
    </lineage>
</organism>
<evidence type="ECO:0000259" key="2">
    <source>
        <dbReference type="Pfam" id="PF22818"/>
    </source>
</evidence>
<dbReference type="GO" id="GO:0016874">
    <property type="term" value="F:ligase activity"/>
    <property type="evidence" value="ECO:0007669"/>
    <property type="project" value="UniProtKB-KW"/>
</dbReference>
<proteinExistence type="predicted"/>
<feature type="domain" description="AMP-dependent synthetase/ligase" evidence="1">
    <location>
        <begin position="117"/>
        <end position="308"/>
    </location>
</feature>
<dbReference type="Pfam" id="PF00501">
    <property type="entry name" value="AMP-binding"/>
    <property type="match status" value="1"/>
</dbReference>
<keyword evidence="3" id="KW-0436">Ligase</keyword>
<dbReference type="EMBL" id="FNNI01000001">
    <property type="protein sequence ID" value="SDW27163.1"/>
    <property type="molecule type" value="Genomic_DNA"/>
</dbReference>
<name>A0A1H2S6D7_9GAMM</name>
<accession>A0A1H2S6D7</accession>
<dbReference type="InterPro" id="IPR054545">
    <property type="entry name" value="ApeI-like"/>
</dbReference>